<gene>
    <name evidence="2" type="ORF">NCTC12121_00861</name>
</gene>
<keyword evidence="2" id="KW-0238">DNA-binding</keyword>
<organism evidence="2 3">
    <name type="scientific">Edwardsiella hoshinae</name>
    <dbReference type="NCBI Taxonomy" id="93378"/>
    <lineage>
        <taxon>Bacteria</taxon>
        <taxon>Pseudomonadati</taxon>
        <taxon>Pseudomonadota</taxon>
        <taxon>Gammaproteobacteria</taxon>
        <taxon>Enterobacterales</taxon>
        <taxon>Hafniaceae</taxon>
        <taxon>Edwardsiella</taxon>
    </lineage>
</organism>
<sequence length="156" mass="17970">MGENMCREYTQEPLYLSVARWVMQQQRWVSAREIAQQFDLSTCKAINTVSYILSGVEEITCQTKTVPNQLEGRGCQCQRLIQVTHIDELIATRIRNAINMEAENEESRNANETPVSQEAQAQADAEAVARMAIRVPPDELNREQKWQWMLSKAQRK</sequence>
<protein>
    <submittedName>
        <fullName evidence="2">DNA-binding transcriptional activator CaiF</fullName>
    </submittedName>
</protein>
<dbReference type="Gene3D" id="1.10.10.10">
    <property type="entry name" value="Winged helix-like DNA-binding domain superfamily/Winged helix DNA-binding domain"/>
    <property type="match status" value="1"/>
</dbReference>
<dbReference type="Pfam" id="PF07180">
    <property type="entry name" value="CaiF_GrlA"/>
    <property type="match status" value="1"/>
</dbReference>
<dbReference type="Proteomes" id="UP000255248">
    <property type="component" value="Unassembled WGS sequence"/>
</dbReference>
<dbReference type="AlphaFoldDB" id="A0A376D9P4"/>
<dbReference type="GO" id="GO:0003677">
    <property type="term" value="F:DNA binding"/>
    <property type="evidence" value="ECO:0007669"/>
    <property type="project" value="UniProtKB-KW"/>
</dbReference>
<evidence type="ECO:0000256" key="1">
    <source>
        <dbReference type="SAM" id="MobiDB-lite"/>
    </source>
</evidence>
<feature type="region of interest" description="Disordered" evidence="1">
    <location>
        <begin position="103"/>
        <end position="127"/>
    </location>
</feature>
<name>A0A376D9P4_9GAMM</name>
<accession>A0A376D9P4</accession>
<dbReference type="NCBIfam" id="NF008549">
    <property type="entry name" value="PRK11476.1"/>
    <property type="match status" value="1"/>
</dbReference>
<reference evidence="2 3" key="1">
    <citation type="submission" date="2018-06" db="EMBL/GenBank/DDBJ databases">
        <authorList>
            <consortium name="Pathogen Informatics"/>
            <person name="Doyle S."/>
        </authorList>
    </citation>
    <scope>NUCLEOTIDE SEQUENCE [LARGE SCALE GENOMIC DNA]</scope>
    <source>
        <strain evidence="2 3">NCTC12121</strain>
    </source>
</reference>
<dbReference type="InterPro" id="IPR020357">
    <property type="entry name" value="Tscrpt_reg_CaiF/GrlA"/>
</dbReference>
<proteinExistence type="predicted"/>
<evidence type="ECO:0000313" key="2">
    <source>
        <dbReference type="EMBL" id="STC85494.1"/>
    </source>
</evidence>
<dbReference type="GO" id="GO:0006351">
    <property type="term" value="P:DNA-templated transcription"/>
    <property type="evidence" value="ECO:0007669"/>
    <property type="project" value="InterPro"/>
</dbReference>
<dbReference type="EMBL" id="UFXZ01000001">
    <property type="protein sequence ID" value="STC85494.1"/>
    <property type="molecule type" value="Genomic_DNA"/>
</dbReference>
<evidence type="ECO:0000313" key="3">
    <source>
        <dbReference type="Proteomes" id="UP000255248"/>
    </source>
</evidence>
<feature type="compositionally biased region" description="Low complexity" evidence="1">
    <location>
        <begin position="117"/>
        <end position="127"/>
    </location>
</feature>
<dbReference type="InterPro" id="IPR036388">
    <property type="entry name" value="WH-like_DNA-bd_sf"/>
</dbReference>